<dbReference type="Proteomes" id="UP000027222">
    <property type="component" value="Unassembled WGS sequence"/>
</dbReference>
<gene>
    <name evidence="3" type="ORF">GALMADRAFT_137487</name>
</gene>
<evidence type="ECO:0000313" key="4">
    <source>
        <dbReference type="Proteomes" id="UP000027222"/>
    </source>
</evidence>
<accession>A0A067TIG0</accession>
<dbReference type="HOGENOM" id="CLU_1496322_0_0_1"/>
<evidence type="ECO:0000256" key="1">
    <source>
        <dbReference type="SAM" id="MobiDB-lite"/>
    </source>
</evidence>
<dbReference type="AlphaFoldDB" id="A0A067TIG0"/>
<keyword evidence="4" id="KW-1185">Reference proteome</keyword>
<feature type="compositionally biased region" description="Polar residues" evidence="1">
    <location>
        <begin position="66"/>
        <end position="79"/>
    </location>
</feature>
<name>A0A067TIG0_GALM3</name>
<feature type="compositionally biased region" description="Pro residues" evidence="1">
    <location>
        <begin position="94"/>
        <end position="104"/>
    </location>
</feature>
<keyword evidence="2" id="KW-0472">Membrane</keyword>
<feature type="compositionally biased region" description="Pro residues" evidence="1">
    <location>
        <begin position="117"/>
        <end position="131"/>
    </location>
</feature>
<protein>
    <submittedName>
        <fullName evidence="3">Uncharacterized protein</fullName>
    </submittedName>
</protein>
<sequence length="180" mass="19294">MSLATWLPPTAVITLVAFLVRVMWALRPKKEPELDTQYPPIVYPPRPQTDAIPLEETCTPPRPPENTYTPTGHPSQENLSPPAHANQPVYLPLYQPPSGPPKASPPGRINNKKTPQPVSPEPTVPSPPQPSLNPSQPGSEPLATVPDPLPRSAGQPEPPPLVAAVNDDQKLPPDNLDGSG</sequence>
<dbReference type="EMBL" id="KL142373">
    <property type="protein sequence ID" value="KDR79709.1"/>
    <property type="molecule type" value="Genomic_DNA"/>
</dbReference>
<evidence type="ECO:0000256" key="2">
    <source>
        <dbReference type="SAM" id="Phobius"/>
    </source>
</evidence>
<feature type="region of interest" description="Disordered" evidence="1">
    <location>
        <begin position="33"/>
        <end position="180"/>
    </location>
</feature>
<keyword evidence="2" id="KW-0812">Transmembrane</keyword>
<keyword evidence="2" id="KW-1133">Transmembrane helix</keyword>
<feature type="transmembrane region" description="Helical" evidence="2">
    <location>
        <begin position="6"/>
        <end position="24"/>
    </location>
</feature>
<proteinExistence type="predicted"/>
<organism evidence="3 4">
    <name type="scientific">Galerina marginata (strain CBS 339.88)</name>
    <dbReference type="NCBI Taxonomy" id="685588"/>
    <lineage>
        <taxon>Eukaryota</taxon>
        <taxon>Fungi</taxon>
        <taxon>Dikarya</taxon>
        <taxon>Basidiomycota</taxon>
        <taxon>Agaricomycotina</taxon>
        <taxon>Agaricomycetes</taxon>
        <taxon>Agaricomycetidae</taxon>
        <taxon>Agaricales</taxon>
        <taxon>Agaricineae</taxon>
        <taxon>Strophariaceae</taxon>
        <taxon>Galerina</taxon>
    </lineage>
</organism>
<reference evidence="4" key="1">
    <citation type="journal article" date="2014" name="Proc. Natl. Acad. Sci. U.S.A.">
        <title>Extensive sampling of basidiomycete genomes demonstrates inadequacy of the white-rot/brown-rot paradigm for wood decay fungi.</title>
        <authorList>
            <person name="Riley R."/>
            <person name="Salamov A.A."/>
            <person name="Brown D.W."/>
            <person name="Nagy L.G."/>
            <person name="Floudas D."/>
            <person name="Held B.W."/>
            <person name="Levasseur A."/>
            <person name="Lombard V."/>
            <person name="Morin E."/>
            <person name="Otillar R."/>
            <person name="Lindquist E.A."/>
            <person name="Sun H."/>
            <person name="LaButti K.M."/>
            <person name="Schmutz J."/>
            <person name="Jabbour D."/>
            <person name="Luo H."/>
            <person name="Baker S.E."/>
            <person name="Pisabarro A.G."/>
            <person name="Walton J.D."/>
            <person name="Blanchette R.A."/>
            <person name="Henrissat B."/>
            <person name="Martin F."/>
            <person name="Cullen D."/>
            <person name="Hibbett D.S."/>
            <person name="Grigoriev I.V."/>
        </authorList>
    </citation>
    <scope>NUCLEOTIDE SEQUENCE [LARGE SCALE GENOMIC DNA]</scope>
    <source>
        <strain evidence="4">CBS 339.88</strain>
    </source>
</reference>
<evidence type="ECO:0000313" key="3">
    <source>
        <dbReference type="EMBL" id="KDR79709.1"/>
    </source>
</evidence>